<evidence type="ECO:0000256" key="1">
    <source>
        <dbReference type="SAM" id="MobiDB-lite"/>
    </source>
</evidence>
<sequence>AISSGSGFSVVVVVEGVSSSVDGTYELEAPAFLVQVTIPESIETTLAIAFLLDNEQIGESVEIAAAPPPPQVDKTTLVIVGSVGGVIILLVVFIFTRKSSKRFVSPEEQVVSLDEKTRKEFSSRIGMQRVWLVYAQKLFGPNSKGGEIGHDNALVQLDLVNLDIALEEMALRGVMIESIPSILVFFVEIVSARNRPLNTLMLSIVNALVSVVLIGRKSYLPNRKKEMKTKKGDLEETLRGMKGSGRKSSVKGSQRLLAGVFGGAAAAATEKLMEERVGAGAGGKEEELRDVEAASEQGAAPESRSDRRGEVERLNAENSALREEIDGFVEQHVSASRMKWLWEGKTPSTGMHAECAFNNDGHFPGVIGDTSPSGFTFLFDDGDTTTATVADLLPLPMPEVVASDGPRVEIGMVGDCLYKDEDPPAYYPGEVHAINADGSVVFYFEDGDIDEKARATDIQNLRYPEHHPKASPTRKILDDAADAAAAVEEEEAPGGYDDDFFDEDDAAAAEPAAPVEKTPASPASPAPPAPFAPPPPPPSPPATDAHLHPLLRVPSPTSLSTTPLMRLRPLSLEYLPLLISAELSPPSGSPAPPADANRRTSLKLRTLALSNLVHLNALHLDTAVETIDLAECYASSSLWVQAESHATAAIKSIQALSAAPAPPPDMRARHAAAALLGLFSALPSCLSPGPGDALVVSSAALLPLLETPAYMSPVSQAAKSAFAADSAPPLSEFLPRIRKQPGFRAVLEHASDSLSPHLLAACKLAVAGAEGSPDEPISASPAASVVAEFRGSASLFKTLEGTAVLSSLNARIRVCGKVDVPLCYEELIALFAHDPSVEDHAARFSRARGSALAVLGRALGGQGKGASALDVFSEGKREADKAGREDDLHTAGLLSAYADELIREWSEKQQQPAAGSKGRMKEALAFGSAEAPIGRVSHHKKKKLPKRRLARQTDDGETQWELAKNAAKFGSGPAFDGEEEEDEEVKLGRRMARQTDFGDTQWKLQMNENKFKNPPKPETNLPLADELLTHCHDVAESKFGASHPAVAKACAAVAFLAVLRDEVEEGKSFLDKALCIFKKVEEGGRGLGAASVSVSLGRLKLRSEADEDEKDEGLEDIKFGAEFYLQVGDMKAFSLFTEMAKIHEQRGGCVDFDVVECLENAVKASVACYGEIHPTTLKALKGLGEKSEEGGDFDRSKAALRRALGVAESLYGDGDGKCLRIKKRIETVGVEEAAGEMGGLDLGGVVEEEEEEDLFKEERGAAKAFLDKETKREEERLKVKKKKKKKAKKVEVTVEEEKKDGEGGEVEAEVVKKKKKLRRKKGGGGKKKKKKVEAEAEEGSGKKEKKKRKNPNKAFTMKEIQEVVEQADVAINSVKKGELIELKSLKRPPEPVLKTFEALCVLMGEPRTWSAATKLMVVGKGGLVERLKAFDKDNVDEATLEAMKELLKEEIVEVGTVRKASSAAAGVCLWCHAITNYAEMIDYVVDKGGVEGVGEGGEEGLEEVREEEAAYSPNPAQMKEKEIRDLTNAPILETPALEVSVDLPGGEVDPEGFIDGLRDEEKVGNEDELLDFMLNSDEP</sequence>
<feature type="domain" description="Dynein heavy chain coiled coil stalk" evidence="3">
    <location>
        <begin position="1327"/>
        <end position="1482"/>
    </location>
</feature>
<dbReference type="InterPro" id="IPR024743">
    <property type="entry name" value="Dynein_HC_stalk"/>
</dbReference>
<feature type="transmembrane region" description="Helical" evidence="2">
    <location>
        <begin position="77"/>
        <end position="95"/>
    </location>
</feature>
<feature type="compositionally biased region" description="Basic and acidic residues" evidence="1">
    <location>
        <begin position="229"/>
        <end position="239"/>
    </location>
</feature>
<reference evidence="4 5" key="1">
    <citation type="journal article" date="2023" name="Commun. Biol.">
        <title>Genome analysis of Parmales, the sister group of diatoms, reveals the evolutionary specialization of diatoms from phago-mixotrophs to photoautotrophs.</title>
        <authorList>
            <person name="Ban H."/>
            <person name="Sato S."/>
            <person name="Yoshikawa S."/>
            <person name="Yamada K."/>
            <person name="Nakamura Y."/>
            <person name="Ichinomiya M."/>
            <person name="Sato N."/>
            <person name="Blanc-Mathieu R."/>
            <person name="Endo H."/>
            <person name="Kuwata A."/>
            <person name="Ogata H."/>
        </authorList>
    </citation>
    <scope>NUCLEOTIDE SEQUENCE [LARGE SCALE GENOMIC DNA]</scope>
</reference>
<dbReference type="PANTHER" id="PTHR45703">
    <property type="entry name" value="DYNEIN HEAVY CHAIN"/>
    <property type="match status" value="1"/>
</dbReference>
<feature type="region of interest" description="Disordered" evidence="1">
    <location>
        <begin position="224"/>
        <end position="250"/>
    </location>
</feature>
<protein>
    <recommendedName>
        <fullName evidence="3">Dynein heavy chain coiled coil stalk domain-containing protein</fullName>
    </recommendedName>
</protein>
<gene>
    <name evidence="4" type="ORF">TeGR_g1984</name>
</gene>
<organism evidence="4 5">
    <name type="scientific">Tetraparma gracilis</name>
    <dbReference type="NCBI Taxonomy" id="2962635"/>
    <lineage>
        <taxon>Eukaryota</taxon>
        <taxon>Sar</taxon>
        <taxon>Stramenopiles</taxon>
        <taxon>Ochrophyta</taxon>
        <taxon>Bolidophyceae</taxon>
        <taxon>Parmales</taxon>
        <taxon>Triparmaceae</taxon>
        <taxon>Tetraparma</taxon>
    </lineage>
</organism>
<dbReference type="EMBL" id="BRYB01001241">
    <property type="protein sequence ID" value="GMI21376.1"/>
    <property type="molecule type" value="Genomic_DNA"/>
</dbReference>
<feature type="region of interest" description="Disordered" evidence="1">
    <location>
        <begin position="934"/>
        <end position="958"/>
    </location>
</feature>
<name>A0ABQ6M879_9STRA</name>
<feature type="compositionally biased region" description="Basic residues" evidence="1">
    <location>
        <begin position="1312"/>
        <end position="1331"/>
    </location>
</feature>
<evidence type="ECO:0000259" key="3">
    <source>
        <dbReference type="Pfam" id="PF12777"/>
    </source>
</evidence>
<keyword evidence="2" id="KW-0812">Transmembrane</keyword>
<feature type="compositionally biased region" description="Basic and acidic residues" evidence="1">
    <location>
        <begin position="1290"/>
        <end position="1302"/>
    </location>
</feature>
<evidence type="ECO:0000256" key="2">
    <source>
        <dbReference type="SAM" id="Phobius"/>
    </source>
</evidence>
<keyword evidence="2" id="KW-1133">Transmembrane helix</keyword>
<feature type="compositionally biased region" description="Basic residues" evidence="1">
    <location>
        <begin position="936"/>
        <end position="950"/>
    </location>
</feature>
<evidence type="ECO:0000313" key="5">
    <source>
        <dbReference type="Proteomes" id="UP001165060"/>
    </source>
</evidence>
<dbReference type="Pfam" id="PF12777">
    <property type="entry name" value="MT"/>
    <property type="match status" value="1"/>
</dbReference>
<feature type="region of interest" description="Disordered" evidence="1">
    <location>
        <begin position="278"/>
        <end position="312"/>
    </location>
</feature>
<feature type="compositionally biased region" description="Acidic residues" evidence="1">
    <location>
        <begin position="487"/>
        <end position="507"/>
    </location>
</feature>
<feature type="compositionally biased region" description="Basic and acidic residues" evidence="1">
    <location>
        <begin position="278"/>
        <end position="292"/>
    </location>
</feature>
<feature type="compositionally biased region" description="Basic and acidic residues" evidence="1">
    <location>
        <begin position="303"/>
        <end position="312"/>
    </location>
</feature>
<feature type="region of interest" description="Disordered" evidence="1">
    <location>
        <begin position="1290"/>
        <end position="1351"/>
    </location>
</feature>
<keyword evidence="5" id="KW-1185">Reference proteome</keyword>
<accession>A0ABQ6M879</accession>
<keyword evidence="2" id="KW-0472">Membrane</keyword>
<dbReference type="Gene3D" id="1.20.920.20">
    <property type="match status" value="1"/>
</dbReference>
<feature type="non-terminal residue" evidence="4">
    <location>
        <position position="1"/>
    </location>
</feature>
<feature type="region of interest" description="Disordered" evidence="1">
    <location>
        <begin position="480"/>
        <end position="562"/>
    </location>
</feature>
<proteinExistence type="predicted"/>
<dbReference type="InterPro" id="IPR026983">
    <property type="entry name" value="DHC"/>
</dbReference>
<comment type="caution">
    <text evidence="4">The sequence shown here is derived from an EMBL/GenBank/DDBJ whole genome shotgun (WGS) entry which is preliminary data.</text>
</comment>
<feature type="compositionally biased region" description="Pro residues" evidence="1">
    <location>
        <begin position="522"/>
        <end position="541"/>
    </location>
</feature>
<feature type="compositionally biased region" description="Low complexity" evidence="1">
    <location>
        <begin position="508"/>
        <end position="521"/>
    </location>
</feature>
<dbReference type="Proteomes" id="UP001165060">
    <property type="component" value="Unassembled WGS sequence"/>
</dbReference>
<feature type="transmembrane region" description="Helical" evidence="2">
    <location>
        <begin position="197"/>
        <end position="215"/>
    </location>
</feature>
<evidence type="ECO:0000313" key="4">
    <source>
        <dbReference type="EMBL" id="GMI21376.1"/>
    </source>
</evidence>